<name>A0A016URU5_9BILA</name>
<organism evidence="2 3">
    <name type="scientific">Ancylostoma ceylanicum</name>
    <dbReference type="NCBI Taxonomy" id="53326"/>
    <lineage>
        <taxon>Eukaryota</taxon>
        <taxon>Metazoa</taxon>
        <taxon>Ecdysozoa</taxon>
        <taxon>Nematoda</taxon>
        <taxon>Chromadorea</taxon>
        <taxon>Rhabditida</taxon>
        <taxon>Rhabditina</taxon>
        <taxon>Rhabditomorpha</taxon>
        <taxon>Strongyloidea</taxon>
        <taxon>Ancylostomatidae</taxon>
        <taxon>Ancylostomatinae</taxon>
        <taxon>Ancylostoma</taxon>
    </lineage>
</organism>
<dbReference type="AlphaFoldDB" id="A0A016URU5"/>
<protein>
    <recommendedName>
        <fullName evidence="4">Integrase catalytic domain-containing protein</fullName>
    </recommendedName>
</protein>
<feature type="region of interest" description="Disordered" evidence="1">
    <location>
        <begin position="178"/>
        <end position="200"/>
    </location>
</feature>
<proteinExistence type="predicted"/>
<evidence type="ECO:0000313" key="3">
    <source>
        <dbReference type="Proteomes" id="UP000024635"/>
    </source>
</evidence>
<evidence type="ECO:0000313" key="2">
    <source>
        <dbReference type="EMBL" id="EYC17925.1"/>
    </source>
</evidence>
<keyword evidence="3" id="KW-1185">Reference proteome</keyword>
<gene>
    <name evidence="2" type="primary">Acey_s0029.g1961</name>
    <name evidence="2" type="ORF">Y032_0029g1961</name>
</gene>
<dbReference type="GO" id="GO:0003676">
    <property type="term" value="F:nucleic acid binding"/>
    <property type="evidence" value="ECO:0007669"/>
    <property type="project" value="InterPro"/>
</dbReference>
<dbReference type="OrthoDB" id="5839379at2759"/>
<accession>A0A016URU5</accession>
<feature type="compositionally biased region" description="Basic residues" evidence="1">
    <location>
        <begin position="184"/>
        <end position="196"/>
    </location>
</feature>
<dbReference type="InterPro" id="IPR036397">
    <property type="entry name" value="RNaseH_sf"/>
</dbReference>
<dbReference type="Proteomes" id="UP000024635">
    <property type="component" value="Unassembled WGS sequence"/>
</dbReference>
<dbReference type="STRING" id="53326.A0A016URU5"/>
<dbReference type="Gene3D" id="3.30.420.10">
    <property type="entry name" value="Ribonuclease H-like superfamily/Ribonuclease H"/>
    <property type="match status" value="1"/>
</dbReference>
<reference evidence="3" key="1">
    <citation type="journal article" date="2015" name="Nat. Genet.">
        <title>The genome and transcriptome of the zoonotic hookworm Ancylostoma ceylanicum identify infection-specific gene families.</title>
        <authorList>
            <person name="Schwarz E.M."/>
            <person name="Hu Y."/>
            <person name="Antoshechkin I."/>
            <person name="Miller M.M."/>
            <person name="Sternberg P.W."/>
            <person name="Aroian R.V."/>
        </authorList>
    </citation>
    <scope>NUCLEOTIDE SEQUENCE</scope>
    <source>
        <strain evidence="3">HY135</strain>
    </source>
</reference>
<comment type="caution">
    <text evidence="2">The sequence shown here is derived from an EMBL/GenBank/DDBJ whole genome shotgun (WGS) entry which is preliminary data.</text>
</comment>
<dbReference type="EMBL" id="JARK01001365">
    <property type="protein sequence ID" value="EYC17925.1"/>
    <property type="molecule type" value="Genomic_DNA"/>
</dbReference>
<evidence type="ECO:0000256" key="1">
    <source>
        <dbReference type="SAM" id="MobiDB-lite"/>
    </source>
</evidence>
<evidence type="ECO:0008006" key="4">
    <source>
        <dbReference type="Google" id="ProtNLM"/>
    </source>
</evidence>
<sequence length="245" mass="27726">MLKKKTVTPTEWDRILPSVVYAYNASPHAATAESPHFLVYGHDPKYPSEIIPREHLSPYHVDYDNYKTEFLSGLTLARACIAEHAEKYRATMKQQYDRCMKTAASQVFNTGDRVYMTVPSEKGKSTHPKLAFDWRGPYRVLEASSNSALITRIGANEEPARVQFDHLVKVPAGIDDTPVIGRTARGRRGRPRRKTARPSFDPCRLDNCGLSAARARSDIRDRNSSAQKWARWPMSSLERQCAISC</sequence>